<feature type="transmembrane region" description="Helical" evidence="10">
    <location>
        <begin position="230"/>
        <end position="251"/>
    </location>
</feature>
<evidence type="ECO:0000256" key="9">
    <source>
        <dbReference type="ARBA" id="ARBA00023136"/>
    </source>
</evidence>
<evidence type="ECO:0000256" key="7">
    <source>
        <dbReference type="ARBA" id="ARBA00022989"/>
    </source>
</evidence>
<feature type="transmembrane region" description="Helical" evidence="10">
    <location>
        <begin position="80"/>
        <end position="105"/>
    </location>
</feature>
<dbReference type="InterPro" id="IPR004772">
    <property type="entry name" value="TrkH"/>
</dbReference>
<dbReference type="NCBIfam" id="TIGR00933">
    <property type="entry name" value="2a38"/>
    <property type="match status" value="1"/>
</dbReference>
<dbReference type="InterPro" id="IPR003445">
    <property type="entry name" value="Cat_transpt"/>
</dbReference>
<feature type="transmembrane region" description="Helical" evidence="10">
    <location>
        <begin position="353"/>
        <end position="373"/>
    </location>
</feature>
<keyword evidence="4" id="KW-0633">Potassium transport</keyword>
<accession>A0ABV9GPI4</accession>
<dbReference type="Pfam" id="PF02386">
    <property type="entry name" value="TrkH"/>
    <property type="match status" value="1"/>
</dbReference>
<feature type="transmembrane region" description="Helical" evidence="10">
    <location>
        <begin position="379"/>
        <end position="397"/>
    </location>
</feature>
<evidence type="ECO:0000256" key="5">
    <source>
        <dbReference type="ARBA" id="ARBA00022692"/>
    </source>
</evidence>
<keyword evidence="3" id="KW-1003">Cell membrane</keyword>
<evidence type="ECO:0000256" key="6">
    <source>
        <dbReference type="ARBA" id="ARBA00022958"/>
    </source>
</evidence>
<comment type="caution">
    <text evidence="11">The sequence shown here is derived from an EMBL/GenBank/DDBJ whole genome shotgun (WGS) entry which is preliminary data.</text>
</comment>
<dbReference type="EMBL" id="JBHSFW010000003">
    <property type="protein sequence ID" value="MFC4618843.1"/>
    <property type="molecule type" value="Genomic_DNA"/>
</dbReference>
<evidence type="ECO:0000256" key="10">
    <source>
        <dbReference type="SAM" id="Phobius"/>
    </source>
</evidence>
<keyword evidence="8" id="KW-0406">Ion transport</keyword>
<reference evidence="12" key="1">
    <citation type="journal article" date="2019" name="Int. J. Syst. Evol. Microbiol.">
        <title>The Global Catalogue of Microorganisms (GCM) 10K type strain sequencing project: providing services to taxonomists for standard genome sequencing and annotation.</title>
        <authorList>
            <consortium name="The Broad Institute Genomics Platform"/>
            <consortium name="The Broad Institute Genome Sequencing Center for Infectious Disease"/>
            <person name="Wu L."/>
            <person name="Ma J."/>
        </authorList>
    </citation>
    <scope>NUCLEOTIDE SEQUENCE [LARGE SCALE GENOMIC DNA]</scope>
    <source>
        <strain evidence="12">CGMCC 1.16306</strain>
    </source>
</reference>
<evidence type="ECO:0000313" key="11">
    <source>
        <dbReference type="EMBL" id="MFC4618843.1"/>
    </source>
</evidence>
<evidence type="ECO:0000256" key="1">
    <source>
        <dbReference type="ARBA" id="ARBA00004651"/>
    </source>
</evidence>
<dbReference type="Proteomes" id="UP001596022">
    <property type="component" value="Unassembled WGS sequence"/>
</dbReference>
<dbReference type="RefSeq" id="WP_376845944.1">
    <property type="nucleotide sequence ID" value="NZ_JBHSFW010000003.1"/>
</dbReference>
<evidence type="ECO:0000256" key="3">
    <source>
        <dbReference type="ARBA" id="ARBA00022475"/>
    </source>
</evidence>
<name>A0ABV9GPI4_9BACL</name>
<feature type="transmembrane region" description="Helical" evidence="10">
    <location>
        <begin position="164"/>
        <end position="183"/>
    </location>
</feature>
<dbReference type="PANTHER" id="PTHR32024">
    <property type="entry name" value="TRK SYSTEM POTASSIUM UPTAKE PROTEIN TRKG-RELATED"/>
    <property type="match status" value="1"/>
</dbReference>
<keyword evidence="12" id="KW-1185">Reference proteome</keyword>
<protein>
    <submittedName>
        <fullName evidence="11">TrkH family potassium uptake protein</fullName>
    </submittedName>
</protein>
<evidence type="ECO:0000256" key="4">
    <source>
        <dbReference type="ARBA" id="ARBA00022538"/>
    </source>
</evidence>
<keyword evidence="6" id="KW-0630">Potassium</keyword>
<feature type="transmembrane region" description="Helical" evidence="10">
    <location>
        <begin position="135"/>
        <end position="152"/>
    </location>
</feature>
<sequence>MKNKQTNWLGRRVIRLSPPQVLALGFLGLIIIGGLLLKLPFSTKHPIHWVDAFFTATSATTVTGLATVDIGSSFTFFGQIVMLCLIQLGGVGFMSVAVLIVLTLGKRIGLKQRLMIKEALNQTSVGGVIRLVKRLLLLSAIIEGVAVVFLTMRLASDLGFWKGLYYSIFHVVAAYNNAGFSLWPDNLARYVGDPVVNIVITLLIIIGGLGFTVLSDLWNSRDFHSLSLHSKLMIVGTVGLVIFGTVAVLVLEYNNPKTLGSLSGSDKFWAAFFQGVTPRTAGFETVNYGNMNETTILLTIFLMFIGAGSASAGGGIKVTTFLVILLAVIAFITGKESPIIFGRRIKKESISKALAVFVVSQTFIFIAVCLLMITEKAPFLTILFEVVSAFATAGLTMGFTPHLTIFGKLVIMFIMYSGLIGPLTIFFSLSQRKNNKVQYPSEDILTG</sequence>
<keyword evidence="7 10" id="KW-1133">Transmembrane helix</keyword>
<evidence type="ECO:0000256" key="2">
    <source>
        <dbReference type="ARBA" id="ARBA00022448"/>
    </source>
</evidence>
<organism evidence="11 12">
    <name type="scientific">Camelliibacillus cellulosilyticus</name>
    <dbReference type="NCBI Taxonomy" id="2174486"/>
    <lineage>
        <taxon>Bacteria</taxon>
        <taxon>Bacillati</taxon>
        <taxon>Bacillota</taxon>
        <taxon>Bacilli</taxon>
        <taxon>Bacillales</taxon>
        <taxon>Sporolactobacillaceae</taxon>
        <taxon>Camelliibacillus</taxon>
    </lineage>
</organism>
<proteinExistence type="predicted"/>
<keyword evidence="5 10" id="KW-0812">Transmembrane</keyword>
<keyword evidence="2" id="KW-0813">Transport</keyword>
<feature type="transmembrane region" description="Helical" evidence="10">
    <location>
        <begin position="21"/>
        <end position="41"/>
    </location>
</feature>
<feature type="transmembrane region" description="Helical" evidence="10">
    <location>
        <begin position="195"/>
        <end position="218"/>
    </location>
</feature>
<dbReference type="PANTHER" id="PTHR32024:SF1">
    <property type="entry name" value="KTR SYSTEM POTASSIUM UPTAKE PROTEIN B"/>
    <property type="match status" value="1"/>
</dbReference>
<feature type="transmembrane region" description="Helical" evidence="10">
    <location>
        <begin position="300"/>
        <end position="332"/>
    </location>
</feature>
<gene>
    <name evidence="11" type="ORF">ACFO4N_08840</name>
</gene>
<keyword evidence="9 10" id="KW-0472">Membrane</keyword>
<evidence type="ECO:0000256" key="8">
    <source>
        <dbReference type="ARBA" id="ARBA00023065"/>
    </source>
</evidence>
<evidence type="ECO:0000313" key="12">
    <source>
        <dbReference type="Proteomes" id="UP001596022"/>
    </source>
</evidence>
<feature type="transmembrane region" description="Helical" evidence="10">
    <location>
        <begin position="409"/>
        <end position="429"/>
    </location>
</feature>
<comment type="subcellular location">
    <subcellularLocation>
        <location evidence="1">Cell membrane</location>
        <topology evidence="1">Multi-pass membrane protein</topology>
    </subcellularLocation>
</comment>